<evidence type="ECO:0000256" key="1">
    <source>
        <dbReference type="SAM" id="Phobius"/>
    </source>
</evidence>
<keyword evidence="1" id="KW-0472">Membrane</keyword>
<feature type="transmembrane region" description="Helical" evidence="1">
    <location>
        <begin position="206"/>
        <end position="226"/>
    </location>
</feature>
<dbReference type="GO" id="GO:0016020">
    <property type="term" value="C:membrane"/>
    <property type="evidence" value="ECO:0007669"/>
    <property type="project" value="TreeGrafter"/>
</dbReference>
<dbReference type="Proteomes" id="UP000285961">
    <property type="component" value="Unassembled WGS sequence"/>
</dbReference>
<accession>A0A419EZ93</accession>
<feature type="transmembrane region" description="Helical" evidence="1">
    <location>
        <begin position="25"/>
        <end position="43"/>
    </location>
</feature>
<feature type="transmembrane region" description="Helical" evidence="1">
    <location>
        <begin position="152"/>
        <end position="170"/>
    </location>
</feature>
<dbReference type="Pfam" id="PF00487">
    <property type="entry name" value="FA_desaturase"/>
    <property type="match status" value="1"/>
</dbReference>
<name>A0A419EZ93_9BACT</name>
<comment type="caution">
    <text evidence="3">The sequence shown here is derived from an EMBL/GenBank/DDBJ whole genome shotgun (WGS) entry which is preliminary data.</text>
</comment>
<feature type="transmembrane region" description="Helical" evidence="1">
    <location>
        <begin position="182"/>
        <end position="200"/>
    </location>
</feature>
<feature type="domain" description="Fatty acid desaturase" evidence="2">
    <location>
        <begin position="50"/>
        <end position="293"/>
    </location>
</feature>
<evidence type="ECO:0000313" key="3">
    <source>
        <dbReference type="EMBL" id="RJP70462.1"/>
    </source>
</evidence>
<gene>
    <name evidence="3" type="ORF">C4532_09235</name>
</gene>
<dbReference type="InterPro" id="IPR005804">
    <property type="entry name" value="FA_desaturase_dom"/>
</dbReference>
<dbReference type="PANTHER" id="PTHR19353:SF73">
    <property type="entry name" value="FATTY ACID DESATURASE"/>
    <property type="match status" value="1"/>
</dbReference>
<dbReference type="PANTHER" id="PTHR19353">
    <property type="entry name" value="FATTY ACID DESATURASE 2"/>
    <property type="match status" value="1"/>
</dbReference>
<keyword evidence="1" id="KW-1133">Transmembrane helix</keyword>
<protein>
    <submittedName>
        <fullName evidence="3">Fatty acid desaturase</fullName>
    </submittedName>
</protein>
<dbReference type="InterPro" id="IPR012171">
    <property type="entry name" value="Fatty_acid_desaturase"/>
</dbReference>
<evidence type="ECO:0000313" key="4">
    <source>
        <dbReference type="Proteomes" id="UP000285961"/>
    </source>
</evidence>
<proteinExistence type="predicted"/>
<dbReference type="AlphaFoldDB" id="A0A419EZ93"/>
<feature type="transmembrane region" description="Helical" evidence="1">
    <location>
        <begin position="50"/>
        <end position="71"/>
    </location>
</feature>
<evidence type="ECO:0000259" key="2">
    <source>
        <dbReference type="Pfam" id="PF00487"/>
    </source>
</evidence>
<dbReference type="GO" id="GO:0006629">
    <property type="term" value="P:lipid metabolic process"/>
    <property type="evidence" value="ECO:0007669"/>
    <property type="project" value="InterPro"/>
</dbReference>
<dbReference type="EMBL" id="QZKI01000070">
    <property type="protein sequence ID" value="RJP70462.1"/>
    <property type="molecule type" value="Genomic_DNA"/>
</dbReference>
<dbReference type="GO" id="GO:0016717">
    <property type="term" value="F:oxidoreductase activity, acting on paired donors, with oxidation of a pair of donors resulting in the reduction of molecular oxygen to two molecules of water"/>
    <property type="evidence" value="ECO:0007669"/>
    <property type="project" value="TreeGrafter"/>
</dbReference>
<sequence length="337" mass="39253">MPVIDGGKLQRELAVYQRPGRWKSIWQLLNTLIPYGILWYVAYRTLDYSVWLTLPVAVLMAGFLVRVFIIFHDCGHGSFFRSKRANDFWGILTGILTFTPYHRWRASHARHHGTSGNLDKRGEGDVWMMTLKEYSQAPLIERIKYRLYRNPLVMFLLGPISITLWNNRFVGKKARRLDRQSVYWTNVAIVILSAAMILLVGWKAFLAIQLLALFLAHIAGVWLFYVQHQFEGVYWERNSEWDFVTASVKGGSFYELPGIIRWFTGNIGFHHVHHLNSRIPNYNLARCQSNIPALQQAKSIGVLSSLKSLTFRLWDEETGRLVGFREIRRRRNRLAVD</sequence>
<dbReference type="CDD" id="cd03507">
    <property type="entry name" value="Delta12-FADS-like"/>
    <property type="match status" value="1"/>
</dbReference>
<organism evidence="3 4">
    <name type="scientific">Candidatus Abyssobacteria bacterium SURF_17</name>
    <dbReference type="NCBI Taxonomy" id="2093361"/>
    <lineage>
        <taxon>Bacteria</taxon>
        <taxon>Pseudomonadati</taxon>
        <taxon>Candidatus Hydrogenedentota</taxon>
        <taxon>Candidatus Abyssobacteria</taxon>
    </lineage>
</organism>
<reference evidence="3 4" key="1">
    <citation type="journal article" date="2017" name="ISME J.">
        <title>Energy and carbon metabolisms in a deep terrestrial subsurface fluid microbial community.</title>
        <authorList>
            <person name="Momper L."/>
            <person name="Jungbluth S.P."/>
            <person name="Lee M.D."/>
            <person name="Amend J.P."/>
        </authorList>
    </citation>
    <scope>NUCLEOTIDE SEQUENCE [LARGE SCALE GENOMIC DNA]</scope>
    <source>
        <strain evidence="3">SURF_17</strain>
    </source>
</reference>
<keyword evidence="1" id="KW-0812">Transmembrane</keyword>